<dbReference type="CDD" id="cd19821">
    <property type="entry name" value="Bbox1_BBX-like"/>
    <property type="match status" value="2"/>
</dbReference>
<feature type="domain" description="B box-type" evidence="10">
    <location>
        <begin position="15"/>
        <end position="63"/>
    </location>
</feature>
<dbReference type="PANTHER" id="PTHR31319">
    <property type="entry name" value="ZINC FINGER PROTEIN CONSTANS-LIKE 4"/>
    <property type="match status" value="1"/>
</dbReference>
<evidence type="ECO:0000256" key="1">
    <source>
        <dbReference type="ARBA" id="ARBA00004123"/>
    </source>
</evidence>
<evidence type="ECO:0000256" key="2">
    <source>
        <dbReference type="ARBA" id="ARBA00010024"/>
    </source>
</evidence>
<dbReference type="InterPro" id="IPR000315">
    <property type="entry name" value="Znf_B-box"/>
</dbReference>
<feature type="region of interest" description="Disordered" evidence="9">
    <location>
        <begin position="227"/>
        <end position="270"/>
    </location>
</feature>
<feature type="domain" description="CCT" evidence="11">
    <location>
        <begin position="325"/>
        <end position="367"/>
    </location>
</feature>
<evidence type="ECO:0000256" key="3">
    <source>
        <dbReference type="ARBA" id="ARBA00022723"/>
    </source>
</evidence>
<dbReference type="InterPro" id="IPR045281">
    <property type="entry name" value="CONSTANS-like"/>
</dbReference>
<feature type="domain" description="B box-type" evidence="10">
    <location>
        <begin position="59"/>
        <end position="106"/>
    </location>
</feature>
<evidence type="ECO:0000256" key="8">
    <source>
        <dbReference type="PROSITE-ProRule" id="PRU00357"/>
    </source>
</evidence>
<evidence type="ECO:0000313" key="12">
    <source>
        <dbReference type="EMBL" id="KAK1410216.1"/>
    </source>
</evidence>
<dbReference type="GO" id="GO:0003700">
    <property type="term" value="F:DNA-binding transcription factor activity"/>
    <property type="evidence" value="ECO:0007669"/>
    <property type="project" value="TreeGrafter"/>
</dbReference>
<comment type="caution">
    <text evidence="12">The sequence shown here is derived from an EMBL/GenBank/DDBJ whole genome shotgun (WGS) entry which is preliminary data.</text>
</comment>
<evidence type="ECO:0000259" key="10">
    <source>
        <dbReference type="PROSITE" id="PS50119"/>
    </source>
</evidence>
<evidence type="ECO:0000256" key="4">
    <source>
        <dbReference type="ARBA" id="ARBA00022771"/>
    </source>
</evidence>
<dbReference type="GO" id="GO:0005634">
    <property type="term" value="C:nucleus"/>
    <property type="evidence" value="ECO:0007669"/>
    <property type="project" value="UniProtKB-SubCell"/>
</dbReference>
<dbReference type="GO" id="GO:0009909">
    <property type="term" value="P:regulation of flower development"/>
    <property type="evidence" value="ECO:0007669"/>
    <property type="project" value="InterPro"/>
</dbReference>
<accession>A0AAD8JWX5</accession>
<evidence type="ECO:0000256" key="9">
    <source>
        <dbReference type="SAM" id="MobiDB-lite"/>
    </source>
</evidence>
<gene>
    <name evidence="12" type="ORF">QVD17_36751</name>
</gene>
<keyword evidence="5" id="KW-0862">Zinc</keyword>
<dbReference type="PANTHER" id="PTHR31319:SF39">
    <property type="entry name" value="ZINC FINGER PROTEIN CONSTANS-LIKE 1"/>
    <property type="match status" value="1"/>
</dbReference>
<dbReference type="PROSITE" id="PS51017">
    <property type="entry name" value="CCT"/>
    <property type="match status" value="1"/>
</dbReference>
<evidence type="ECO:0000256" key="5">
    <source>
        <dbReference type="ARBA" id="ARBA00022833"/>
    </source>
</evidence>
<dbReference type="SMART" id="SM00336">
    <property type="entry name" value="BBOX"/>
    <property type="match status" value="2"/>
</dbReference>
<evidence type="ECO:0000313" key="13">
    <source>
        <dbReference type="Proteomes" id="UP001229421"/>
    </source>
</evidence>
<dbReference type="Proteomes" id="UP001229421">
    <property type="component" value="Unassembled WGS sequence"/>
</dbReference>
<evidence type="ECO:0000256" key="6">
    <source>
        <dbReference type="ARBA" id="ARBA00023242"/>
    </source>
</evidence>
<dbReference type="GO" id="GO:0008270">
    <property type="term" value="F:zinc ion binding"/>
    <property type="evidence" value="ECO:0007669"/>
    <property type="project" value="UniProtKB-KW"/>
</dbReference>
<reference evidence="12" key="1">
    <citation type="journal article" date="2023" name="bioRxiv">
        <title>Improved chromosome-level genome assembly for marigold (Tagetes erecta).</title>
        <authorList>
            <person name="Jiang F."/>
            <person name="Yuan L."/>
            <person name="Wang S."/>
            <person name="Wang H."/>
            <person name="Xu D."/>
            <person name="Wang A."/>
            <person name="Fan W."/>
        </authorList>
    </citation>
    <scope>NUCLEOTIDE SEQUENCE</scope>
    <source>
        <strain evidence="12">WSJ</strain>
        <tissue evidence="12">Leaf</tissue>
    </source>
</reference>
<evidence type="ECO:0000259" key="11">
    <source>
        <dbReference type="PROSITE" id="PS51017"/>
    </source>
</evidence>
<dbReference type="AlphaFoldDB" id="A0AAD8JWX5"/>
<keyword evidence="3" id="KW-0479">Metal-binding</keyword>
<proteinExistence type="inferred from homology"/>
<dbReference type="InterPro" id="IPR010402">
    <property type="entry name" value="CCT_domain"/>
</dbReference>
<comment type="subcellular location">
    <subcellularLocation>
        <location evidence="1 8">Nucleus</location>
    </subcellularLocation>
</comment>
<dbReference type="Pfam" id="PF06203">
    <property type="entry name" value="CCT"/>
    <property type="match status" value="1"/>
</dbReference>
<keyword evidence="6 8" id="KW-0539">Nucleus</keyword>
<keyword evidence="4 7" id="KW-0863">Zinc-finger</keyword>
<dbReference type="InterPro" id="IPR049808">
    <property type="entry name" value="CONSTANS-like_Bbox1"/>
</dbReference>
<protein>
    <submittedName>
        <fullName evidence="12">Uncharacterized protein</fullName>
    </submittedName>
</protein>
<sequence length="394" mass="43525">MLDHTGTLCLKTSTTWARVCDTCRSAPCTIYCRPDAAYLCTACDARIHAANKLQSSQHERVWVCEACEQAPSAFICKADAASLCTTCDAEIHSANPLARRHHRVPVMPIPGALYGSQATNPRSVMGLGVDSQSGFLSHDGTEGGVDDEDESEAASWLLFDGPVVKNSQNQNGKENGFLFNGEEGEDEYLEFMEFGGDDQQQCYNKVPEKMYVGGDADSVVPVQKQQHYNSNSNSNNNQPLFHHQHDFQSHHQVGGGEYDQNSNGGGYPYPALSHSVSMSSLEVGVVPDSTRPDVSLSHPRPSKGTIDLFSNPPVQVATQLTPMDREARVLRYREKKKTRKFEKTIRYASRKAYAETRPRIKGRFAKRTNADVDVDQLFPTNHMIEGGYGIVPSF</sequence>
<dbReference type="PROSITE" id="PS50119">
    <property type="entry name" value="ZF_BBOX"/>
    <property type="match status" value="2"/>
</dbReference>
<dbReference type="Pfam" id="PF00643">
    <property type="entry name" value="zf-B_box"/>
    <property type="match status" value="1"/>
</dbReference>
<evidence type="ECO:0000256" key="7">
    <source>
        <dbReference type="PROSITE-ProRule" id="PRU00024"/>
    </source>
</evidence>
<dbReference type="EMBL" id="JAUHHV010000010">
    <property type="protein sequence ID" value="KAK1410216.1"/>
    <property type="molecule type" value="Genomic_DNA"/>
</dbReference>
<keyword evidence="13" id="KW-1185">Reference proteome</keyword>
<name>A0AAD8JWX5_TARER</name>
<comment type="similarity">
    <text evidence="2">Belongs to the CONSTANS family.</text>
</comment>
<organism evidence="12 13">
    <name type="scientific">Tagetes erecta</name>
    <name type="common">African marigold</name>
    <dbReference type="NCBI Taxonomy" id="13708"/>
    <lineage>
        <taxon>Eukaryota</taxon>
        <taxon>Viridiplantae</taxon>
        <taxon>Streptophyta</taxon>
        <taxon>Embryophyta</taxon>
        <taxon>Tracheophyta</taxon>
        <taxon>Spermatophyta</taxon>
        <taxon>Magnoliopsida</taxon>
        <taxon>eudicotyledons</taxon>
        <taxon>Gunneridae</taxon>
        <taxon>Pentapetalae</taxon>
        <taxon>asterids</taxon>
        <taxon>campanulids</taxon>
        <taxon>Asterales</taxon>
        <taxon>Asteraceae</taxon>
        <taxon>Asteroideae</taxon>
        <taxon>Heliantheae alliance</taxon>
        <taxon>Tageteae</taxon>
        <taxon>Tagetes</taxon>
    </lineage>
</organism>
<dbReference type="GO" id="GO:2000028">
    <property type="term" value="P:regulation of photoperiodism, flowering"/>
    <property type="evidence" value="ECO:0007669"/>
    <property type="project" value="TreeGrafter"/>
</dbReference>
<feature type="compositionally biased region" description="Gly residues" evidence="9">
    <location>
        <begin position="253"/>
        <end position="267"/>
    </location>
</feature>